<dbReference type="AlphaFoldDB" id="A0A1L7X814"/>
<dbReference type="EMBL" id="FJOG01000017">
    <property type="protein sequence ID" value="CZR61165.1"/>
    <property type="molecule type" value="Genomic_DNA"/>
</dbReference>
<proteinExistence type="predicted"/>
<protein>
    <submittedName>
        <fullName evidence="3">Uncharacterized protein</fullName>
    </submittedName>
</protein>
<dbReference type="Proteomes" id="UP000184330">
    <property type="component" value="Unassembled WGS sequence"/>
</dbReference>
<feature type="transmembrane region" description="Helical" evidence="2">
    <location>
        <begin position="93"/>
        <end position="120"/>
    </location>
</feature>
<keyword evidence="2" id="KW-0812">Transmembrane</keyword>
<name>A0A1L7X814_9HELO</name>
<sequence length="290" mass="32708">MAPNANEVNPQKCQRYARFLSGISHREANGIFWGCFVLVLFLLVVVGILYASSAKRHKSFQLAEHVSEWHPIESTEGDIEKVRSKHNKAESRLLWGSLACAIVMIPIVILIAFAGLAINFCHHEDLIFFFWGPFFLLSVGTLIATWGLFLSQSIENEPAWNVALGTPVLVFAAIGHWAHVFMRWTWRQIREKEDKEDAVSVAPRNMPPRYLPSCAYCQRVDPFALSMHNTRRMSQYPSQASAQEVTNLVPRQQPGTSRLTVASNVAEQGNSRSTTPEMTQVRIERPTSIS</sequence>
<keyword evidence="4" id="KW-1185">Reference proteome</keyword>
<feature type="region of interest" description="Disordered" evidence="1">
    <location>
        <begin position="264"/>
        <end position="290"/>
    </location>
</feature>
<feature type="compositionally biased region" description="Polar residues" evidence="1">
    <location>
        <begin position="264"/>
        <end position="278"/>
    </location>
</feature>
<evidence type="ECO:0000256" key="1">
    <source>
        <dbReference type="SAM" id="MobiDB-lite"/>
    </source>
</evidence>
<feature type="transmembrane region" description="Helical" evidence="2">
    <location>
        <begin position="126"/>
        <end position="150"/>
    </location>
</feature>
<evidence type="ECO:0000313" key="3">
    <source>
        <dbReference type="EMBL" id="CZR61165.1"/>
    </source>
</evidence>
<organism evidence="3 4">
    <name type="scientific">Phialocephala subalpina</name>
    <dbReference type="NCBI Taxonomy" id="576137"/>
    <lineage>
        <taxon>Eukaryota</taxon>
        <taxon>Fungi</taxon>
        <taxon>Dikarya</taxon>
        <taxon>Ascomycota</taxon>
        <taxon>Pezizomycotina</taxon>
        <taxon>Leotiomycetes</taxon>
        <taxon>Helotiales</taxon>
        <taxon>Mollisiaceae</taxon>
        <taxon>Phialocephala</taxon>
        <taxon>Phialocephala fortinii species complex</taxon>
    </lineage>
</organism>
<reference evidence="3 4" key="1">
    <citation type="submission" date="2016-03" db="EMBL/GenBank/DDBJ databases">
        <authorList>
            <person name="Ploux O."/>
        </authorList>
    </citation>
    <scope>NUCLEOTIDE SEQUENCE [LARGE SCALE GENOMIC DNA]</scope>
    <source>
        <strain evidence="3 4">UAMH 11012</strain>
    </source>
</reference>
<keyword evidence="2" id="KW-1133">Transmembrane helix</keyword>
<evidence type="ECO:0000313" key="4">
    <source>
        <dbReference type="Proteomes" id="UP000184330"/>
    </source>
</evidence>
<feature type="transmembrane region" description="Helical" evidence="2">
    <location>
        <begin position="30"/>
        <end position="51"/>
    </location>
</feature>
<evidence type="ECO:0000256" key="2">
    <source>
        <dbReference type="SAM" id="Phobius"/>
    </source>
</evidence>
<dbReference type="OrthoDB" id="3537340at2759"/>
<gene>
    <name evidence="3" type="ORF">PAC_11061</name>
</gene>
<feature type="transmembrane region" description="Helical" evidence="2">
    <location>
        <begin position="162"/>
        <end position="186"/>
    </location>
</feature>
<accession>A0A1L7X814</accession>
<keyword evidence="2" id="KW-0472">Membrane</keyword>